<sequence>MEEPTVHVVTTLSTRPHAPEAFAGAMRELVQAGREVPGNRRFEAYQGTTDPREFVVIEVWASEEAADAHLSAEHTEQAFVAIGPLLEQPSAIVRHVRVA</sequence>
<name>A0A9X3EYF4_9BACT</name>
<organism evidence="2 3">
    <name type="scientific">Nannocystis pusilla</name>
    <dbReference type="NCBI Taxonomy" id="889268"/>
    <lineage>
        <taxon>Bacteria</taxon>
        <taxon>Pseudomonadati</taxon>
        <taxon>Myxococcota</taxon>
        <taxon>Polyangia</taxon>
        <taxon>Nannocystales</taxon>
        <taxon>Nannocystaceae</taxon>
        <taxon>Nannocystis</taxon>
    </lineage>
</organism>
<keyword evidence="2" id="KW-0503">Monooxygenase</keyword>
<comment type="caution">
    <text evidence="2">The sequence shown here is derived from an EMBL/GenBank/DDBJ whole genome shotgun (WGS) entry which is preliminary data.</text>
</comment>
<dbReference type="Gene3D" id="3.30.70.100">
    <property type="match status" value="1"/>
</dbReference>
<feature type="domain" description="ABM" evidence="1">
    <location>
        <begin position="6"/>
        <end position="96"/>
    </location>
</feature>
<proteinExistence type="predicted"/>
<dbReference type="RefSeq" id="WP_267776175.1">
    <property type="nucleotide sequence ID" value="NZ_JAPNKE010000002.1"/>
</dbReference>
<dbReference type="PANTHER" id="PTHR33336:SF3">
    <property type="entry name" value="ABM DOMAIN-CONTAINING PROTEIN"/>
    <property type="match status" value="1"/>
</dbReference>
<dbReference type="InterPro" id="IPR007138">
    <property type="entry name" value="ABM_dom"/>
</dbReference>
<gene>
    <name evidence="2" type="ORF">OV079_45540</name>
</gene>
<dbReference type="InterPro" id="IPR011008">
    <property type="entry name" value="Dimeric_a/b-barrel"/>
</dbReference>
<dbReference type="PANTHER" id="PTHR33336">
    <property type="entry name" value="QUINOL MONOOXYGENASE YGIN-RELATED"/>
    <property type="match status" value="1"/>
</dbReference>
<keyword evidence="3" id="KW-1185">Reference proteome</keyword>
<dbReference type="AlphaFoldDB" id="A0A9X3EYF4"/>
<dbReference type="Pfam" id="PF03992">
    <property type="entry name" value="ABM"/>
    <property type="match status" value="1"/>
</dbReference>
<dbReference type="InterPro" id="IPR050744">
    <property type="entry name" value="AI-2_Isomerase_LsrG"/>
</dbReference>
<keyword evidence="2" id="KW-0560">Oxidoreductase</keyword>
<accession>A0A9X3EYF4</accession>
<evidence type="ECO:0000259" key="1">
    <source>
        <dbReference type="PROSITE" id="PS51725"/>
    </source>
</evidence>
<evidence type="ECO:0000313" key="2">
    <source>
        <dbReference type="EMBL" id="MCY1012679.1"/>
    </source>
</evidence>
<dbReference type="Proteomes" id="UP001150924">
    <property type="component" value="Unassembled WGS sequence"/>
</dbReference>
<dbReference type="PROSITE" id="PS51725">
    <property type="entry name" value="ABM"/>
    <property type="match status" value="1"/>
</dbReference>
<dbReference type="GO" id="GO:0004497">
    <property type="term" value="F:monooxygenase activity"/>
    <property type="evidence" value="ECO:0007669"/>
    <property type="project" value="UniProtKB-KW"/>
</dbReference>
<reference evidence="2" key="1">
    <citation type="submission" date="2022-11" db="EMBL/GenBank/DDBJ databases">
        <title>Minimal conservation of predation-associated metabolite biosynthetic gene clusters underscores biosynthetic potential of Myxococcota including descriptions for ten novel species: Archangium lansinium sp. nov., Myxococcus landrumus sp. nov., Nannocystis bai.</title>
        <authorList>
            <person name="Ahearne A."/>
            <person name="Stevens C."/>
            <person name="Phillips K."/>
        </authorList>
    </citation>
    <scope>NUCLEOTIDE SEQUENCE</scope>
    <source>
        <strain evidence="2">Na p29</strain>
    </source>
</reference>
<protein>
    <submittedName>
        <fullName evidence="2">Quinol monooxygenase</fullName>
    </submittedName>
</protein>
<dbReference type="EMBL" id="JAPNKE010000002">
    <property type="protein sequence ID" value="MCY1012679.1"/>
    <property type="molecule type" value="Genomic_DNA"/>
</dbReference>
<dbReference type="SUPFAM" id="SSF54909">
    <property type="entry name" value="Dimeric alpha+beta barrel"/>
    <property type="match status" value="1"/>
</dbReference>
<evidence type="ECO:0000313" key="3">
    <source>
        <dbReference type="Proteomes" id="UP001150924"/>
    </source>
</evidence>